<name>A0A857J1S2_9BURK</name>
<proteinExistence type="predicted"/>
<dbReference type="AlphaFoldDB" id="A0A857J1S2"/>
<dbReference type="Proteomes" id="UP000464787">
    <property type="component" value="Chromosome"/>
</dbReference>
<dbReference type="KEGG" id="xyk:GT347_03320"/>
<accession>A0A857J1S2</accession>
<evidence type="ECO:0000313" key="1">
    <source>
        <dbReference type="EMBL" id="QHI97099.1"/>
    </source>
</evidence>
<protein>
    <submittedName>
        <fullName evidence="1">Uncharacterized protein</fullName>
    </submittedName>
</protein>
<gene>
    <name evidence="1" type="ORF">GT347_03320</name>
</gene>
<evidence type="ECO:0000313" key="2">
    <source>
        <dbReference type="Proteomes" id="UP000464787"/>
    </source>
</evidence>
<dbReference type="EMBL" id="CP047650">
    <property type="protein sequence ID" value="QHI97099.1"/>
    <property type="molecule type" value="Genomic_DNA"/>
</dbReference>
<dbReference type="RefSeq" id="WP_160550617.1">
    <property type="nucleotide sequence ID" value="NZ_CP047650.1"/>
</dbReference>
<organism evidence="1 2">
    <name type="scientific">Xylophilus rhododendri</name>
    <dbReference type="NCBI Taxonomy" id="2697032"/>
    <lineage>
        <taxon>Bacteria</taxon>
        <taxon>Pseudomonadati</taxon>
        <taxon>Pseudomonadota</taxon>
        <taxon>Betaproteobacteria</taxon>
        <taxon>Burkholderiales</taxon>
        <taxon>Xylophilus</taxon>
    </lineage>
</organism>
<reference evidence="1 2" key="1">
    <citation type="submission" date="2020-01" db="EMBL/GenBank/DDBJ databases">
        <title>Genome sequencing of strain KACC 21265.</title>
        <authorList>
            <person name="Heo J."/>
            <person name="Kim S.-J."/>
            <person name="Kim J.-S."/>
            <person name="Hong S.-B."/>
            <person name="Kwon S.-W."/>
        </authorList>
    </citation>
    <scope>NUCLEOTIDE SEQUENCE [LARGE SCALE GENOMIC DNA]</scope>
    <source>
        <strain evidence="1 2">KACC 21265</strain>
    </source>
</reference>
<sequence length="70" mass="7707">MFHVFHASGVTFFACAVACKTGWLPVVDIVTNRSDITRHQRLEVYPTQIAALLASFADASYLASLVRQHG</sequence>
<keyword evidence="2" id="KW-1185">Reference proteome</keyword>